<gene>
    <name evidence="2" type="ORF">GTA08_BOTSDO04282</name>
</gene>
<sequence>MRAGGVFTVFTAILLWIHSPVNATTNAIVSCGMDGPYFKPIPGHVAEDVLNQFFNRIHNLIDHHTAESYQPYGWLTVAASSSSTQNTSSRAETVFTKEPLLKFPDNLLRIIIGVCGGREAEDLLSDGKRYPFIPGVPWAPLRGPARTALDGPWFQKCYTAGVPAIRNISAHPIAAFCRASAGKLLMPGTEEKVQMQMHDDMYSTYIKTAIQVHWGGREWRIQEDYCKYALKYISRSCHQYGKEDGNGGTFQRSNVMFILDINRHKDKSYPTVDSFNLWDIDDRLKSFDSAA</sequence>
<evidence type="ECO:0000256" key="1">
    <source>
        <dbReference type="SAM" id="SignalP"/>
    </source>
</evidence>
<accession>A0A8H4IWM3</accession>
<organism evidence="2 3">
    <name type="scientific">Botryosphaeria dothidea</name>
    <dbReference type="NCBI Taxonomy" id="55169"/>
    <lineage>
        <taxon>Eukaryota</taxon>
        <taxon>Fungi</taxon>
        <taxon>Dikarya</taxon>
        <taxon>Ascomycota</taxon>
        <taxon>Pezizomycotina</taxon>
        <taxon>Dothideomycetes</taxon>
        <taxon>Dothideomycetes incertae sedis</taxon>
        <taxon>Botryosphaeriales</taxon>
        <taxon>Botryosphaeriaceae</taxon>
        <taxon>Botryosphaeria</taxon>
    </lineage>
</organism>
<dbReference type="Proteomes" id="UP000572817">
    <property type="component" value="Unassembled WGS sequence"/>
</dbReference>
<feature type="signal peptide" evidence="1">
    <location>
        <begin position="1"/>
        <end position="23"/>
    </location>
</feature>
<keyword evidence="1" id="KW-0732">Signal</keyword>
<keyword evidence="3" id="KW-1185">Reference proteome</keyword>
<protein>
    <submittedName>
        <fullName evidence="2">Uncharacterized protein</fullName>
    </submittedName>
</protein>
<dbReference type="PROSITE" id="PS51257">
    <property type="entry name" value="PROKAR_LIPOPROTEIN"/>
    <property type="match status" value="1"/>
</dbReference>
<comment type="caution">
    <text evidence="2">The sequence shown here is derived from an EMBL/GenBank/DDBJ whole genome shotgun (WGS) entry which is preliminary data.</text>
</comment>
<evidence type="ECO:0000313" key="3">
    <source>
        <dbReference type="Proteomes" id="UP000572817"/>
    </source>
</evidence>
<dbReference type="OrthoDB" id="2888338at2759"/>
<reference evidence="2" key="1">
    <citation type="submission" date="2020-04" db="EMBL/GenBank/DDBJ databases">
        <title>Genome Assembly and Annotation of Botryosphaeria dothidea sdau 11-99, a Latent Pathogen of Apple Fruit Ring Rot in China.</title>
        <authorList>
            <person name="Yu C."/>
            <person name="Diao Y."/>
            <person name="Lu Q."/>
            <person name="Zhao J."/>
            <person name="Cui S."/>
            <person name="Peng C."/>
            <person name="He B."/>
            <person name="Liu H."/>
        </authorList>
    </citation>
    <scope>NUCLEOTIDE SEQUENCE [LARGE SCALE GENOMIC DNA]</scope>
    <source>
        <strain evidence="2">Sdau11-99</strain>
    </source>
</reference>
<dbReference type="EMBL" id="WWBZ02000022">
    <property type="protein sequence ID" value="KAF4308504.1"/>
    <property type="molecule type" value="Genomic_DNA"/>
</dbReference>
<feature type="chain" id="PRO_5034286761" evidence="1">
    <location>
        <begin position="24"/>
        <end position="291"/>
    </location>
</feature>
<evidence type="ECO:0000313" key="2">
    <source>
        <dbReference type="EMBL" id="KAF4308504.1"/>
    </source>
</evidence>
<name>A0A8H4IWM3_9PEZI</name>
<dbReference type="AlphaFoldDB" id="A0A8H4IWM3"/>
<proteinExistence type="predicted"/>